<keyword evidence="13" id="KW-0175">Coiled coil</keyword>
<keyword evidence="8 12" id="KW-0418">Kinase</keyword>
<dbReference type="InterPro" id="IPR044107">
    <property type="entry name" value="PIKKc_ATM"/>
</dbReference>
<dbReference type="InterPro" id="IPR018936">
    <property type="entry name" value="PI3/4_kinase_CS"/>
</dbReference>
<dbReference type="SMART" id="SM01343">
    <property type="entry name" value="FATC"/>
    <property type="match status" value="1"/>
</dbReference>
<dbReference type="Gene3D" id="1.10.1070.11">
    <property type="entry name" value="Phosphatidylinositol 3-/4-kinase, catalytic domain"/>
    <property type="match status" value="1"/>
</dbReference>
<feature type="domain" description="FATC" evidence="16">
    <location>
        <begin position="2970"/>
        <end position="3002"/>
    </location>
</feature>
<gene>
    <name evidence="17" type="ORF">Pmani_001208</name>
</gene>
<evidence type="ECO:0000256" key="13">
    <source>
        <dbReference type="SAM" id="Coils"/>
    </source>
</evidence>
<dbReference type="GO" id="GO:0005634">
    <property type="term" value="C:nucleus"/>
    <property type="evidence" value="ECO:0007669"/>
    <property type="project" value="UniProtKB-SubCell"/>
</dbReference>
<feature type="domain" description="PI3K/PI4K catalytic" evidence="14">
    <location>
        <begin position="2648"/>
        <end position="2964"/>
    </location>
</feature>
<evidence type="ECO:0000256" key="6">
    <source>
        <dbReference type="ARBA" id="ARBA00022741"/>
    </source>
</evidence>
<comment type="subcellular location">
    <subcellularLocation>
        <location evidence="1 12">Nucleus</location>
    </subcellularLocation>
</comment>
<evidence type="ECO:0000313" key="17">
    <source>
        <dbReference type="EMBL" id="KAK4328380.1"/>
    </source>
</evidence>
<evidence type="ECO:0000256" key="10">
    <source>
        <dbReference type="ARBA" id="ARBA00023242"/>
    </source>
</evidence>
<dbReference type="InterPro" id="IPR036940">
    <property type="entry name" value="PI3/4_kinase_cat_sf"/>
</dbReference>
<evidence type="ECO:0000256" key="2">
    <source>
        <dbReference type="ARBA" id="ARBA00010769"/>
    </source>
</evidence>
<dbReference type="InterPro" id="IPR003151">
    <property type="entry name" value="PIK-rel_kinase_FAT"/>
</dbReference>
<evidence type="ECO:0000256" key="12">
    <source>
        <dbReference type="RuleBase" id="RU365027"/>
    </source>
</evidence>
<dbReference type="GO" id="GO:0006281">
    <property type="term" value="P:DNA repair"/>
    <property type="evidence" value="ECO:0007669"/>
    <property type="project" value="InterPro"/>
</dbReference>
<dbReference type="InterPro" id="IPR038980">
    <property type="entry name" value="ATM_plant"/>
</dbReference>
<accession>A0AAE1QKH9</accession>
<dbReference type="CDD" id="cd05171">
    <property type="entry name" value="PIKKc_ATM"/>
    <property type="match status" value="1"/>
</dbReference>
<evidence type="ECO:0000256" key="11">
    <source>
        <dbReference type="ARBA" id="ARBA00047899"/>
    </source>
</evidence>
<comment type="catalytic activity">
    <reaction evidence="11 12">
        <text>L-threonyl-[protein] + ATP = O-phospho-L-threonyl-[protein] + ADP + H(+)</text>
        <dbReference type="Rhea" id="RHEA:46608"/>
        <dbReference type="Rhea" id="RHEA-COMP:11060"/>
        <dbReference type="Rhea" id="RHEA-COMP:11605"/>
        <dbReference type="ChEBI" id="CHEBI:15378"/>
        <dbReference type="ChEBI" id="CHEBI:30013"/>
        <dbReference type="ChEBI" id="CHEBI:30616"/>
        <dbReference type="ChEBI" id="CHEBI:61977"/>
        <dbReference type="ChEBI" id="CHEBI:456216"/>
        <dbReference type="EC" id="2.7.11.1"/>
    </reaction>
</comment>
<evidence type="ECO:0000256" key="5">
    <source>
        <dbReference type="ARBA" id="ARBA00022679"/>
    </source>
</evidence>
<keyword evidence="10 12" id="KW-0539">Nucleus</keyword>
<dbReference type="SUPFAM" id="SSF48371">
    <property type="entry name" value="ARM repeat"/>
    <property type="match status" value="1"/>
</dbReference>
<reference evidence="17" key="1">
    <citation type="submission" date="2023-11" db="EMBL/GenBank/DDBJ databases">
        <title>Genome assemblies of two species of porcelain crab, Petrolisthes cinctipes and Petrolisthes manimaculis (Anomura: Porcellanidae).</title>
        <authorList>
            <person name="Angst P."/>
        </authorList>
    </citation>
    <scope>NUCLEOTIDE SEQUENCE</scope>
    <source>
        <strain evidence="17">PB745_02</strain>
        <tissue evidence="17">Gill</tissue>
    </source>
</reference>
<dbReference type="SUPFAM" id="SSF56112">
    <property type="entry name" value="Protein kinase-like (PK-like)"/>
    <property type="match status" value="1"/>
</dbReference>
<dbReference type="SMART" id="SM01342">
    <property type="entry name" value="TAN"/>
    <property type="match status" value="1"/>
</dbReference>
<dbReference type="PROSITE" id="PS51190">
    <property type="entry name" value="FATC"/>
    <property type="match status" value="1"/>
</dbReference>
<evidence type="ECO:0000259" key="14">
    <source>
        <dbReference type="PROSITE" id="PS50290"/>
    </source>
</evidence>
<dbReference type="PROSITE" id="PS51189">
    <property type="entry name" value="FAT"/>
    <property type="match status" value="1"/>
</dbReference>
<feature type="coiled-coil region" evidence="13">
    <location>
        <begin position="2369"/>
        <end position="2406"/>
    </location>
</feature>
<dbReference type="InterPro" id="IPR000403">
    <property type="entry name" value="PI3/4_kinase_cat_dom"/>
</dbReference>
<feature type="domain" description="FAT" evidence="15">
    <location>
        <begin position="1906"/>
        <end position="2534"/>
    </location>
</feature>
<dbReference type="Gene3D" id="3.30.1010.10">
    <property type="entry name" value="Phosphatidylinositol 3-kinase Catalytic Subunit, Chain A, domain 4"/>
    <property type="match status" value="1"/>
</dbReference>
<organism evidence="17 18">
    <name type="scientific">Petrolisthes manimaculis</name>
    <dbReference type="NCBI Taxonomy" id="1843537"/>
    <lineage>
        <taxon>Eukaryota</taxon>
        <taxon>Metazoa</taxon>
        <taxon>Ecdysozoa</taxon>
        <taxon>Arthropoda</taxon>
        <taxon>Crustacea</taxon>
        <taxon>Multicrustacea</taxon>
        <taxon>Malacostraca</taxon>
        <taxon>Eumalacostraca</taxon>
        <taxon>Eucarida</taxon>
        <taxon>Decapoda</taxon>
        <taxon>Pleocyemata</taxon>
        <taxon>Anomura</taxon>
        <taxon>Galatheoidea</taxon>
        <taxon>Porcellanidae</taxon>
        <taxon>Petrolisthes</taxon>
    </lineage>
</organism>
<evidence type="ECO:0000256" key="7">
    <source>
        <dbReference type="ARBA" id="ARBA00022763"/>
    </source>
</evidence>
<dbReference type="InterPro" id="IPR003152">
    <property type="entry name" value="FATC_dom"/>
</dbReference>
<keyword evidence="6 12" id="KW-0547">Nucleotide-binding</keyword>
<comment type="similarity">
    <text evidence="2 12">Belongs to the PI3/PI4-kinase family. ATM subfamily.</text>
</comment>
<dbReference type="InterPro" id="IPR011009">
    <property type="entry name" value="Kinase-like_dom_sf"/>
</dbReference>
<sequence>MALEDVKLCCLQLDSDRITDRKKGSEQLRDLLNNPTIVANLDTRASGVFNWNQVFHSARTFFLKEAKRIEEDERNKPCCSQTVLTNRANLKRAAAALPKLVLNKSSLKAPLVSGANVVELVLTVLDRRRPYLLENFSGDFLQVANKYLLHHSTYYKEISPENWKELMKICIWLYENETASTDKLTLLKVVEGVVRCSRERETFHKPSSTNKVLCSVAKFLKKTLIRSSSLSSQYGLQSALLSLLLTFTRVMSGEWRNLLCSLSEETFNAVLAMWEPRPSSRQTHWLQYFNLIILIHHPQQDGEASGESEVKEDGMHWRRCLHHLYQLLVDYLDQLATKGRLGGTGQHTIPPLLVQLSARLCHKIFQDSGGYGVLDLTQVGSSLVEGTQTNGTSTTNSSKRRKIEVGLSPFTNMLRTEGCQVHFLPWYQILFELLNYYAGFFDFARCCLMLDAFTQVLAECRQSLVQDHILRCLKVLAVQYKRVCTENDFKRGLEGANWMPVWDRTLSLVGGKQCSTCGLQLLQTLIETELINPVPSVYKLFYQGRVDVTEAALSTLLTLITQLPPPKYFKNESALFSNEQMKESRITILHLLLPVPNEGVGGMSVQSLENPSILAHLLYCLCLHDPTCVADEFKRILKYKEDSITKDANAEWLKQLEKLYSFSSLVSLLPQVPHHSGSNTKRKVERRGVMVMQEQHDQVTNRLIAFLNQLDSENTFEQPNGLELSLKVAELLVTFLLLLQDERLEERLCAVLTLVTSGLEKLSKESESTRWHSLLPHLMSVYHLYLPASTIAEDLQGEETKNWSEKKREKLVPLTPPALYTLVMILARDTLSKPATDSQLAARSSFTQGSLSDSMELDFDLSGGEPLPARNDFQQFEDSDSNTLPEAVNEGQKLSLDDVSTWSPQNQCVWAGLTWLTAACPTTSSLDSPPSTMNPGTTSLHQVINLVFDLTENTSLEMADIGMILKFVESLFVMKYSEDNVEDGLHMVSLVCSKHSADPQVAVSAVSTITALLRVNSVHLSSESRNNVVALTRAFITKLRSGIYDQSVSQAILNLSMQLCKVDSLDVWQRERSGEEGVCGQIPAFLSCHNHQLRISAATKVHCLLTKPYTSDAGCLDKIFQELYQAVLEALTLQDSVPDDLKLDETSGRVSGFFLTLGIIALNSPYLRSRALFALCHVVPEHKVDPALVVRLISRVAEGIGSSMVKLMREELPYLATQWVQHKHPIAEFPPALLACPDPVSFLTTYRNILLPSLLECDRSPALEFLENLAGTCGREAKDLFADNFSTLMAHIFPFIAAEQANYTSVSKARIQMAKKHYKLIEKELGENFSDHMNLHIGKVIAGVVQLAHNSEVMIPGELVLAPNPPHFPPVFIHTTLSFIGRMFGENEPLFATLAKQRSELQVVLESVAVGVTRSRTPPAARQALTALEVTIEAVLPCLIHHSRAAAPATIRSLIHTLTAYLPSLVKLAPYLADYCINLLSRVCSFTMENCPDQLIPIVPLIFARLLPLSKTESEVQVMCIKALGNIQKSEHQGVQIALAALPPLPSEGEYECLSELQKTHEKLTEECRGNMLLREEVETFLTLSRDQIHAHCLAHLFTLLERNRSQVAQLYENAGAGQETTAHCLIHRLVTLASGNQEKVALEACRCLGKLGPASLGSSVFYIQDPEHYMDKSGDAESEATHKLLTELRRYLTDDDMEVVVAASRVLQKILATHTGYNTLCHLSHATKQQLHLLTPVSAPKAKTTIIPGLDATRYQEEVTCNKKWFSGEGKYETWVSGLACTIIEAGCGSDVITHILPVCKIKPEFSALVLPLVVHAALRSDTIGRRDVLSCQFSSFFHHHVESVSSNTGGVQKGKEMVTNKAALQVMLNVVDFLRTQMPQKSFCGRERITPFEKNLWLKLNFLEVAQAAHYCGAHFSALLFLHLHCEGMQSAISEEIGVERRQEPPLTQVSSHPDAPSLTTLLLQVYSSLGDRAGVEGCVSSSRFVGTEARALCCHHRGQWIQSFALRDVASDTFGMVDGLRSLGFFNTVNAFLSNSPKVSEAQWEAAWRLGKWNDSSFEDRLVEDDVSRWDNKDDEKFHCSLYLALKSLHHQDLPSLHNHILTARRGIANKLRLNRVESSSFIYPFLSQLQMLSEVEAVSDCISCLNNFEQLNTCISRLTASWGRLDMKSGVAAVEHHYWEPVVAARVSMLQAVTTTSKIHQLKSLLHTTLLNKSELSREDGIKGGIGCEWAVAVAKLLDPSLPLPAAWLTKLEEAHVARKRGDVQLALRSLQPLIDQFQMQENIESKHEQVVCRGLTLYGCLLMDSRTRYPQSIIRDYFMRAVTMLEGSKEGDNTEVLEETYYQLASYGDQLYRQLHQHLESDAIQAKRSNIARSKEEVERLEGLARNCSDLTERKELARKLTILKKNILIDCNMLKDLEREQEDYLSLALNNYLKCLIVSEKHHLHIYRVVALWLQNLTLPCLNQMMDELGKRIKSCQFVPLLYQLVARLSCQRDQHTSFHKVLHNLLERMSMEHPHQSLPVVVALAHAHADDRIISAKSSRKHHNKVVEEDRVQAAKSLVAQLKKSAIREHVQEFEKVSMAYLSLANWCGTMDSKSHSGQQVKIDKAQPLLQLRDLRYTAALTRPLRIQPSAHYDPPLIQGWDSTCSLVGGINAPKRITVKTSDGMKQFELLKGRDDLRQDAVMEQVFGIVNQLLAQNNETRERGLSVRTYQVVPLSQKSGLIQWCNNTQAFGEYLIGNNKSKGAHKLYHPKDYSSDMCRQKMMAAKEMSLEKRYDVFQDILEHFHPVFRHFFLEQYPSAHEWQRRQIAYTRSVATTSMVGYILGLGDRHVENILIDRSTAELIHIDLGIAFELGKVLPTPETVPFRMTQDMVDGLGVLGVSGGLRGDCEATLGVLRSCGEVLVTVVEVLRHDPLHTWTLSPQQVGRLQATGDDDSMGPVASASMAERVVLRVQQKLAGVEDGFPRTVSEQVAALLQQATDTANLSRLFPGWRPYV</sequence>
<dbReference type="GO" id="GO:0004674">
    <property type="term" value="F:protein serine/threonine kinase activity"/>
    <property type="evidence" value="ECO:0007669"/>
    <property type="project" value="UniProtKB-KW"/>
</dbReference>
<dbReference type="Pfam" id="PF11640">
    <property type="entry name" value="TAN"/>
    <property type="match status" value="1"/>
</dbReference>
<dbReference type="InterPro" id="IPR016024">
    <property type="entry name" value="ARM-type_fold"/>
</dbReference>
<keyword evidence="9 12" id="KW-0067">ATP-binding</keyword>
<dbReference type="PROSITE" id="PS00915">
    <property type="entry name" value="PI3_4_KINASE_1"/>
    <property type="match status" value="1"/>
</dbReference>
<evidence type="ECO:0000259" key="15">
    <source>
        <dbReference type="PROSITE" id="PS51189"/>
    </source>
</evidence>
<dbReference type="Pfam" id="PF02259">
    <property type="entry name" value="FAT"/>
    <property type="match status" value="1"/>
</dbReference>
<dbReference type="InterPro" id="IPR014009">
    <property type="entry name" value="PIK_FAT"/>
</dbReference>
<dbReference type="PANTHER" id="PTHR37079">
    <property type="entry name" value="SERINE/THREONINE-PROTEIN KINASE ATM"/>
    <property type="match status" value="1"/>
</dbReference>
<evidence type="ECO:0000256" key="3">
    <source>
        <dbReference type="ARBA" id="ARBA00012513"/>
    </source>
</evidence>
<keyword evidence="7 12" id="KW-0227">DNA damage</keyword>
<comment type="caution">
    <text evidence="17">The sequence shown here is derived from an EMBL/GenBank/DDBJ whole genome shotgun (WGS) entry which is preliminary data.</text>
</comment>
<evidence type="ECO:0000256" key="4">
    <source>
        <dbReference type="ARBA" id="ARBA00022527"/>
    </source>
</evidence>
<dbReference type="SMART" id="SM00146">
    <property type="entry name" value="PI3Kc"/>
    <property type="match status" value="1"/>
</dbReference>
<evidence type="ECO:0000256" key="8">
    <source>
        <dbReference type="ARBA" id="ARBA00022777"/>
    </source>
</evidence>
<dbReference type="InterPro" id="IPR011989">
    <property type="entry name" value="ARM-like"/>
</dbReference>
<evidence type="ECO:0000313" key="18">
    <source>
        <dbReference type="Proteomes" id="UP001292094"/>
    </source>
</evidence>
<dbReference type="PANTHER" id="PTHR37079:SF4">
    <property type="entry name" value="SERINE_THREONINE-PROTEIN KINASE ATM"/>
    <property type="match status" value="1"/>
</dbReference>
<evidence type="ECO:0000256" key="1">
    <source>
        <dbReference type="ARBA" id="ARBA00004123"/>
    </source>
</evidence>
<protein>
    <recommendedName>
        <fullName evidence="3 12">non-specific serine/threonine protein kinase</fullName>
        <ecNumber evidence="3 12">2.7.11.1</ecNumber>
    </recommendedName>
</protein>
<dbReference type="GO" id="GO:0005524">
    <property type="term" value="F:ATP binding"/>
    <property type="evidence" value="ECO:0007669"/>
    <property type="project" value="UniProtKB-KW"/>
</dbReference>
<evidence type="ECO:0000256" key="9">
    <source>
        <dbReference type="ARBA" id="ARBA00022840"/>
    </source>
</evidence>
<dbReference type="Gene3D" id="1.25.10.10">
    <property type="entry name" value="Leucine-rich Repeat Variant"/>
    <property type="match status" value="1"/>
</dbReference>
<evidence type="ECO:0000259" key="16">
    <source>
        <dbReference type="PROSITE" id="PS51190"/>
    </source>
</evidence>
<dbReference type="EC" id="2.7.11.1" evidence="3 12"/>
<name>A0AAE1QKH9_9EUCA</name>
<dbReference type="Proteomes" id="UP001292094">
    <property type="component" value="Unassembled WGS sequence"/>
</dbReference>
<proteinExistence type="inferred from homology"/>
<dbReference type="EMBL" id="JAWZYT010000081">
    <property type="protein sequence ID" value="KAK4328380.1"/>
    <property type="molecule type" value="Genomic_DNA"/>
</dbReference>
<dbReference type="InterPro" id="IPR021668">
    <property type="entry name" value="TAN"/>
</dbReference>
<dbReference type="PROSITE" id="PS50290">
    <property type="entry name" value="PI3_4_KINASE_3"/>
    <property type="match status" value="1"/>
</dbReference>
<dbReference type="Pfam" id="PF02260">
    <property type="entry name" value="FATC"/>
    <property type="match status" value="1"/>
</dbReference>
<keyword evidence="5 12" id="KW-0808">Transferase</keyword>
<keyword evidence="4 12" id="KW-0723">Serine/threonine-protein kinase</keyword>
<dbReference type="Pfam" id="PF00454">
    <property type="entry name" value="PI3_PI4_kinase"/>
    <property type="match status" value="1"/>
</dbReference>
<keyword evidence="18" id="KW-1185">Reference proteome</keyword>
<dbReference type="PROSITE" id="PS00916">
    <property type="entry name" value="PI3_4_KINASE_2"/>
    <property type="match status" value="1"/>
</dbReference>